<dbReference type="GO" id="GO:0005948">
    <property type="term" value="C:acetolactate synthase complex"/>
    <property type="evidence" value="ECO:0007669"/>
    <property type="project" value="TreeGrafter"/>
</dbReference>
<evidence type="ECO:0000313" key="8">
    <source>
        <dbReference type="Proteomes" id="UP000183639"/>
    </source>
</evidence>
<dbReference type="InterPro" id="IPR012000">
    <property type="entry name" value="Thiamin_PyroP_enz_cen_dom"/>
</dbReference>
<feature type="domain" description="Thiamine pyrophosphate enzyme N-terminal TPP-binding" evidence="6">
    <location>
        <begin position="4"/>
        <end position="107"/>
    </location>
</feature>
<name>A0A1I3CNY8_SELRU</name>
<sequence>MKQSVAEYIADFLVAHDINTVFTVVGGGAMFLNDAFGKHDKIHVIHNHHEQASAMAAEGYARIHEKPAAVCVTTGPGGTNALTGVLCAWQDNVPMIVVSGQVRYSTTVENSGLDLRQFGEQEYYIIRSAAPMTKYAYTVKDPSKIRYVLEKALYLALHGRRGPVWVDVPLNVQGASIETDDLKGYEPPLDCVDYEPVAKMILSKLAKAKAPLLLAGASIRRSGAYDVFRELADKLCIPVVSPTCVADVLPIGHPYYYQNFGVVGGRTGNFLVQNADVILSLGCRLSLNQIGFNYDAFAPQAYKMVVDIDANELKKHTLKIDFPIQADLKKLLTVMNKIILTPWQAKESWIAYANTLKDRFSLQNEIKEHSQGINPYRMIQRLMHALDDNAVVVVGNSSGSAMALHYGVEKDGQRLFGNRNCGTMGYDLPAAMGAAVASGRSVVCLTGDGSIQMNLQELQTVVLNKIPIKIMIYNNNGYMGIVRTQKHYFKGRLTGCTPKFGLDCPDWEKIAYAYDIPYTKMENVQDIDRKLQEFLAKPGYALCELIEDSSQGPAFKTTSKKLESGEMVSAPLNELAPKLSDKDWQRYRCYREGRNC</sequence>
<evidence type="ECO:0000259" key="4">
    <source>
        <dbReference type="Pfam" id="PF00205"/>
    </source>
</evidence>
<dbReference type="Gene3D" id="3.40.50.970">
    <property type="match status" value="2"/>
</dbReference>
<dbReference type="InterPro" id="IPR011766">
    <property type="entry name" value="TPP_enzyme_TPP-bd"/>
</dbReference>
<organism evidence="7 8">
    <name type="scientific">Selenomonas ruminantium</name>
    <dbReference type="NCBI Taxonomy" id="971"/>
    <lineage>
        <taxon>Bacteria</taxon>
        <taxon>Bacillati</taxon>
        <taxon>Bacillota</taxon>
        <taxon>Negativicutes</taxon>
        <taxon>Selenomonadales</taxon>
        <taxon>Selenomonadaceae</taxon>
        <taxon>Selenomonas</taxon>
    </lineage>
</organism>
<dbReference type="InterPro" id="IPR029061">
    <property type="entry name" value="THDP-binding"/>
</dbReference>
<keyword evidence="2 3" id="KW-0786">Thiamine pyrophosphate</keyword>
<dbReference type="CDD" id="cd07035">
    <property type="entry name" value="TPP_PYR_POX_like"/>
    <property type="match status" value="1"/>
</dbReference>
<dbReference type="RefSeq" id="WP_075442351.1">
    <property type="nucleotide sequence ID" value="NZ_FOQK01000004.1"/>
</dbReference>
<dbReference type="Pfam" id="PF02775">
    <property type="entry name" value="TPP_enzyme_C"/>
    <property type="match status" value="1"/>
</dbReference>
<evidence type="ECO:0000259" key="5">
    <source>
        <dbReference type="Pfam" id="PF02775"/>
    </source>
</evidence>
<feature type="domain" description="Thiamine pyrophosphate enzyme TPP-binding" evidence="5">
    <location>
        <begin position="396"/>
        <end position="544"/>
    </location>
</feature>
<dbReference type="SUPFAM" id="SSF52467">
    <property type="entry name" value="DHS-like NAD/FAD-binding domain"/>
    <property type="match status" value="1"/>
</dbReference>
<dbReference type="EMBL" id="FOQK01000004">
    <property type="protein sequence ID" value="SFH76197.1"/>
    <property type="molecule type" value="Genomic_DNA"/>
</dbReference>
<protein>
    <submittedName>
        <fullName evidence="7">Acetolactate synthase-1/2/3 large subunit</fullName>
    </submittedName>
</protein>
<dbReference type="Gene3D" id="3.40.50.1220">
    <property type="entry name" value="TPP-binding domain"/>
    <property type="match status" value="1"/>
</dbReference>
<dbReference type="Pfam" id="PF02776">
    <property type="entry name" value="TPP_enzyme_N"/>
    <property type="match status" value="1"/>
</dbReference>
<accession>A0A1I3CNY8</accession>
<dbReference type="SUPFAM" id="SSF52518">
    <property type="entry name" value="Thiamin diphosphate-binding fold (THDP-binding)"/>
    <property type="match status" value="2"/>
</dbReference>
<dbReference type="GO" id="GO:0003984">
    <property type="term" value="F:acetolactate synthase activity"/>
    <property type="evidence" value="ECO:0007669"/>
    <property type="project" value="TreeGrafter"/>
</dbReference>
<dbReference type="Pfam" id="PF00205">
    <property type="entry name" value="TPP_enzyme_M"/>
    <property type="match status" value="1"/>
</dbReference>
<dbReference type="PANTHER" id="PTHR18968:SF142">
    <property type="entry name" value="ACETOLACTATE SYNTHASE"/>
    <property type="match status" value="1"/>
</dbReference>
<evidence type="ECO:0000256" key="1">
    <source>
        <dbReference type="ARBA" id="ARBA00007812"/>
    </source>
</evidence>
<dbReference type="InterPro" id="IPR029035">
    <property type="entry name" value="DHS-like_NAD/FAD-binding_dom"/>
</dbReference>
<evidence type="ECO:0000259" key="6">
    <source>
        <dbReference type="Pfam" id="PF02776"/>
    </source>
</evidence>
<dbReference type="InterPro" id="IPR045229">
    <property type="entry name" value="TPP_enz"/>
</dbReference>
<feature type="domain" description="Thiamine pyrophosphate enzyme central" evidence="4">
    <location>
        <begin position="201"/>
        <end position="333"/>
    </location>
</feature>
<dbReference type="GO" id="GO:0050660">
    <property type="term" value="F:flavin adenine dinucleotide binding"/>
    <property type="evidence" value="ECO:0007669"/>
    <property type="project" value="TreeGrafter"/>
</dbReference>
<dbReference type="Proteomes" id="UP000183639">
    <property type="component" value="Unassembled WGS sequence"/>
</dbReference>
<dbReference type="OrthoDB" id="4494979at2"/>
<proteinExistence type="inferred from homology"/>
<dbReference type="GO" id="GO:0030976">
    <property type="term" value="F:thiamine pyrophosphate binding"/>
    <property type="evidence" value="ECO:0007669"/>
    <property type="project" value="InterPro"/>
</dbReference>
<gene>
    <name evidence="7" type="ORF">SAMN04487861_10444</name>
</gene>
<dbReference type="PANTHER" id="PTHR18968">
    <property type="entry name" value="THIAMINE PYROPHOSPHATE ENZYMES"/>
    <property type="match status" value="1"/>
</dbReference>
<reference evidence="7 8" key="1">
    <citation type="submission" date="2016-10" db="EMBL/GenBank/DDBJ databases">
        <authorList>
            <person name="de Groot N.N."/>
        </authorList>
    </citation>
    <scope>NUCLEOTIDE SEQUENCE [LARGE SCALE GENOMIC DNA]</scope>
    <source>
        <strain evidence="7 8">Z108</strain>
    </source>
</reference>
<dbReference type="AlphaFoldDB" id="A0A1I3CNY8"/>
<evidence type="ECO:0000256" key="3">
    <source>
        <dbReference type="RuleBase" id="RU362132"/>
    </source>
</evidence>
<evidence type="ECO:0000256" key="2">
    <source>
        <dbReference type="ARBA" id="ARBA00023052"/>
    </source>
</evidence>
<dbReference type="FunFam" id="3.40.50.970:FF:000007">
    <property type="entry name" value="Acetolactate synthase"/>
    <property type="match status" value="1"/>
</dbReference>
<dbReference type="InterPro" id="IPR012001">
    <property type="entry name" value="Thiamin_PyroP_enz_TPP-bd_dom"/>
</dbReference>
<dbReference type="GO" id="GO:0009099">
    <property type="term" value="P:L-valine biosynthetic process"/>
    <property type="evidence" value="ECO:0007669"/>
    <property type="project" value="TreeGrafter"/>
</dbReference>
<comment type="similarity">
    <text evidence="1 3">Belongs to the TPP enzyme family.</text>
</comment>
<dbReference type="GO" id="GO:0009097">
    <property type="term" value="P:isoleucine biosynthetic process"/>
    <property type="evidence" value="ECO:0007669"/>
    <property type="project" value="TreeGrafter"/>
</dbReference>
<evidence type="ECO:0000313" key="7">
    <source>
        <dbReference type="EMBL" id="SFH76197.1"/>
    </source>
</evidence>
<dbReference type="GO" id="GO:0000287">
    <property type="term" value="F:magnesium ion binding"/>
    <property type="evidence" value="ECO:0007669"/>
    <property type="project" value="InterPro"/>
</dbReference>